<keyword evidence="1" id="KW-0812">Transmembrane</keyword>
<dbReference type="VEuPathDB" id="FungiDB:HCDG_01448"/>
<dbReference type="Proteomes" id="UP000002624">
    <property type="component" value="Unassembled WGS sequence"/>
</dbReference>
<gene>
    <name evidence="2" type="ORF">HCDG_01448</name>
</gene>
<dbReference type="AlphaFoldDB" id="C6H4T1"/>
<name>C6H4T1_AJECH</name>
<proteinExistence type="predicted"/>
<dbReference type="EMBL" id="GG692419">
    <property type="protein sequence ID" value="EER45869.1"/>
    <property type="molecule type" value="Genomic_DNA"/>
</dbReference>
<evidence type="ECO:0000313" key="3">
    <source>
        <dbReference type="Proteomes" id="UP000002624"/>
    </source>
</evidence>
<evidence type="ECO:0000313" key="2">
    <source>
        <dbReference type="EMBL" id="EER45869.1"/>
    </source>
</evidence>
<dbReference type="OrthoDB" id="10441613at2759"/>
<keyword evidence="1" id="KW-1133">Transmembrane helix</keyword>
<organism evidence="2 3">
    <name type="scientific">Ajellomyces capsulatus (strain H143)</name>
    <name type="common">Darling's disease fungus</name>
    <name type="synonym">Histoplasma capsulatum</name>
    <dbReference type="NCBI Taxonomy" id="544712"/>
    <lineage>
        <taxon>Eukaryota</taxon>
        <taxon>Fungi</taxon>
        <taxon>Dikarya</taxon>
        <taxon>Ascomycota</taxon>
        <taxon>Pezizomycotina</taxon>
        <taxon>Eurotiomycetes</taxon>
        <taxon>Eurotiomycetidae</taxon>
        <taxon>Onygenales</taxon>
        <taxon>Ajellomycetaceae</taxon>
        <taxon>Histoplasma</taxon>
    </lineage>
</organism>
<reference evidence="3" key="1">
    <citation type="submission" date="2009-05" db="EMBL/GenBank/DDBJ databases">
        <title>The genome sequence of Ajellomyces capsulatus strain H143.</title>
        <authorList>
            <person name="Champion M."/>
            <person name="Cuomo C.A."/>
            <person name="Ma L.-J."/>
            <person name="Henn M.R."/>
            <person name="Sil A."/>
            <person name="Goldman B."/>
            <person name="Young S.K."/>
            <person name="Kodira C.D."/>
            <person name="Zeng Q."/>
            <person name="Koehrsen M."/>
            <person name="Alvarado L."/>
            <person name="Berlin A.M."/>
            <person name="Borenstein D."/>
            <person name="Chen Z."/>
            <person name="Engels R."/>
            <person name="Freedman E."/>
            <person name="Gellesch M."/>
            <person name="Goldberg J."/>
            <person name="Griggs A."/>
            <person name="Gujja S."/>
            <person name="Heiman D.I."/>
            <person name="Hepburn T.A."/>
            <person name="Howarth C."/>
            <person name="Jen D."/>
            <person name="Larson L."/>
            <person name="Lewis B."/>
            <person name="Mehta T."/>
            <person name="Park D."/>
            <person name="Pearson M."/>
            <person name="Roberts A."/>
            <person name="Saif S."/>
            <person name="Shea T.D."/>
            <person name="Shenoy N."/>
            <person name="Sisk P."/>
            <person name="Stolte C."/>
            <person name="Sykes S."/>
            <person name="Walk T."/>
            <person name="White J."/>
            <person name="Yandava C."/>
            <person name="Klein B."/>
            <person name="McEwen J.G."/>
            <person name="Puccia R."/>
            <person name="Goldman G.H."/>
            <person name="Felipe M.S."/>
            <person name="Nino-Vega G."/>
            <person name="San-Blas G."/>
            <person name="Taylor J.W."/>
            <person name="Mendoza L."/>
            <person name="Galagan J.E."/>
            <person name="Nusbaum C."/>
            <person name="Birren B.W."/>
        </authorList>
    </citation>
    <scope>NUCLEOTIDE SEQUENCE [LARGE SCALE GENOMIC DNA]</scope>
    <source>
        <strain evidence="3">H143</strain>
    </source>
</reference>
<accession>C6H4T1</accession>
<sequence>MCLVEAPNILPPGPWLALSALLGQGAWLWAVLSCITAIRFDPTWRPCCKTQNLPVAALSIVREAGVAILVVDIDLSLAQCQTVMNNEASTDWITHAVLLRVAVSGPGGSKIETSLRSTAFFNMGHQLLPDKASF</sequence>
<dbReference type="HOGENOM" id="CLU_1895565_0_0_1"/>
<evidence type="ECO:0000256" key="1">
    <source>
        <dbReference type="SAM" id="Phobius"/>
    </source>
</evidence>
<feature type="transmembrane region" description="Helical" evidence="1">
    <location>
        <begin position="15"/>
        <end position="35"/>
    </location>
</feature>
<protein>
    <submittedName>
        <fullName evidence="2">Uncharacterized protein</fullName>
    </submittedName>
</protein>
<keyword evidence="1" id="KW-0472">Membrane</keyword>